<keyword evidence="3" id="KW-0808">Transferase</keyword>
<organism evidence="3 4">
    <name type="scientific">Spiribacter aquaticus</name>
    <dbReference type="NCBI Taxonomy" id="1935996"/>
    <lineage>
        <taxon>Bacteria</taxon>
        <taxon>Pseudomonadati</taxon>
        <taxon>Pseudomonadota</taxon>
        <taxon>Gammaproteobacteria</taxon>
        <taxon>Chromatiales</taxon>
        <taxon>Ectothiorhodospiraceae</taxon>
        <taxon>Spiribacter</taxon>
    </lineage>
</organism>
<dbReference type="Pfam" id="PF08241">
    <property type="entry name" value="Methyltransf_11"/>
    <property type="match status" value="1"/>
</dbReference>
<accession>A0A557RHF6</accession>
<dbReference type="CDD" id="cd02440">
    <property type="entry name" value="AdoMet_MTases"/>
    <property type="match status" value="1"/>
</dbReference>
<evidence type="ECO:0000259" key="2">
    <source>
        <dbReference type="Pfam" id="PF08241"/>
    </source>
</evidence>
<dbReference type="AlphaFoldDB" id="A0A557RHF6"/>
<dbReference type="EMBL" id="VMKP01000003">
    <property type="protein sequence ID" value="TVO64554.1"/>
    <property type="molecule type" value="Genomic_DNA"/>
</dbReference>
<evidence type="ECO:0000256" key="1">
    <source>
        <dbReference type="SAM" id="MobiDB-lite"/>
    </source>
</evidence>
<keyword evidence="3" id="KW-0489">Methyltransferase</keyword>
<dbReference type="GO" id="GO:0032259">
    <property type="term" value="P:methylation"/>
    <property type="evidence" value="ECO:0007669"/>
    <property type="project" value="UniProtKB-KW"/>
</dbReference>
<dbReference type="InterPro" id="IPR013216">
    <property type="entry name" value="Methyltransf_11"/>
</dbReference>
<keyword evidence="4" id="KW-1185">Reference proteome</keyword>
<evidence type="ECO:0000313" key="4">
    <source>
        <dbReference type="Proteomes" id="UP000316688"/>
    </source>
</evidence>
<proteinExistence type="predicted"/>
<feature type="compositionally biased region" description="Basic and acidic residues" evidence="1">
    <location>
        <begin position="244"/>
        <end position="253"/>
    </location>
</feature>
<dbReference type="GO" id="GO:0008757">
    <property type="term" value="F:S-adenosylmethionine-dependent methyltransferase activity"/>
    <property type="evidence" value="ECO:0007669"/>
    <property type="project" value="InterPro"/>
</dbReference>
<reference evidence="3 4" key="1">
    <citation type="submission" date="2019-07" db="EMBL/GenBank/DDBJ databases">
        <title>Reclasification of Spiribacter aquaticus.</title>
        <authorList>
            <person name="Leon M.J."/>
            <person name="Sanchez-Porro C."/>
            <person name="Ventosa A."/>
        </authorList>
    </citation>
    <scope>NUCLEOTIDE SEQUENCE [LARGE SCALE GENOMIC DNA]</scope>
    <source>
        <strain evidence="3 4">SP30</strain>
    </source>
</reference>
<sequence>MRALHEWFATPTGQDLAERESRLLTRRLAGLYARRVLQVGAYGQGRSPAVFGNVRQWVVDDWSGGPIDLEADSRVMPLASSSVDVVVLIHQLEFTAAPHQVIREAARVLAPEGHLLVMGFNPHSLWGLRRIVATGPGTPPWSGRYLAPRRVADWMQLLGMVPRRPEGLAILPPPLRRWWQQQHTAQLHRGRESLGPGLSWIGGVNLVIGQKRVNGAANPPQQWRRRFELIPGGLNQAGAGATRSQRESWHDAG</sequence>
<dbReference type="RefSeq" id="WP_144348115.1">
    <property type="nucleotide sequence ID" value="NZ_VMKP01000003.1"/>
</dbReference>
<evidence type="ECO:0000313" key="3">
    <source>
        <dbReference type="EMBL" id="TVO64554.1"/>
    </source>
</evidence>
<dbReference type="Gene3D" id="3.40.50.150">
    <property type="entry name" value="Vaccinia Virus protein VP39"/>
    <property type="match status" value="1"/>
</dbReference>
<comment type="caution">
    <text evidence="3">The sequence shown here is derived from an EMBL/GenBank/DDBJ whole genome shotgun (WGS) entry which is preliminary data.</text>
</comment>
<dbReference type="InterPro" id="IPR029063">
    <property type="entry name" value="SAM-dependent_MTases_sf"/>
</dbReference>
<name>A0A557RHF6_9GAMM</name>
<dbReference type="SUPFAM" id="SSF53335">
    <property type="entry name" value="S-adenosyl-L-methionine-dependent methyltransferases"/>
    <property type="match status" value="1"/>
</dbReference>
<feature type="region of interest" description="Disordered" evidence="1">
    <location>
        <begin position="234"/>
        <end position="253"/>
    </location>
</feature>
<feature type="domain" description="Methyltransferase type 11" evidence="2">
    <location>
        <begin position="69"/>
        <end position="117"/>
    </location>
</feature>
<protein>
    <submittedName>
        <fullName evidence="3">Class I SAM-dependent methyltransferase</fullName>
    </submittedName>
</protein>
<gene>
    <name evidence="3" type="ORF">FPL11_07860</name>
</gene>
<dbReference type="Proteomes" id="UP000316688">
    <property type="component" value="Unassembled WGS sequence"/>
</dbReference>